<dbReference type="EMBL" id="SUYD01000011">
    <property type="protein sequence ID" value="MBE6266751.1"/>
    <property type="molecule type" value="Genomic_DNA"/>
</dbReference>
<evidence type="ECO:0000313" key="1">
    <source>
        <dbReference type="EMBL" id="MBE6266751.1"/>
    </source>
</evidence>
<accession>A0A928GI21</accession>
<protein>
    <submittedName>
        <fullName evidence="1">Uncharacterized protein</fullName>
    </submittedName>
</protein>
<sequence>MGIFNFLKKNKEQHGLSYASFEMWLDNTLHREIPNDVEAFCFNIYEDADKNWSLELVGASSFDEEDSDWACDEVFTTRTNPFRWHEDSEWTQIQEEAQNVVKKYLDQGRFCQKLKQSKGIAVGFVEGDLVLL</sequence>
<dbReference type="Proteomes" id="UP000763088">
    <property type="component" value="Unassembled WGS sequence"/>
</dbReference>
<gene>
    <name evidence="1" type="ORF">E7102_09815</name>
</gene>
<evidence type="ECO:0000313" key="2">
    <source>
        <dbReference type="Proteomes" id="UP000763088"/>
    </source>
</evidence>
<name>A0A928GI21_XYLRU</name>
<reference evidence="1" key="1">
    <citation type="submission" date="2019-04" db="EMBL/GenBank/DDBJ databases">
        <title>Evolution of Biomass-Degrading Anaerobic Consortia Revealed by Metagenomics.</title>
        <authorList>
            <person name="Peng X."/>
        </authorList>
    </citation>
    <scope>NUCLEOTIDE SEQUENCE</scope>
    <source>
        <strain evidence="1">SIG141</strain>
    </source>
</reference>
<dbReference type="AlphaFoldDB" id="A0A928GI21"/>
<proteinExistence type="predicted"/>
<organism evidence="1 2">
    <name type="scientific">Xylanibacter ruminicola</name>
    <name type="common">Prevotella ruminicola</name>
    <dbReference type="NCBI Taxonomy" id="839"/>
    <lineage>
        <taxon>Bacteria</taxon>
        <taxon>Pseudomonadati</taxon>
        <taxon>Bacteroidota</taxon>
        <taxon>Bacteroidia</taxon>
        <taxon>Bacteroidales</taxon>
        <taxon>Prevotellaceae</taxon>
        <taxon>Xylanibacter</taxon>
    </lineage>
</organism>
<comment type="caution">
    <text evidence="1">The sequence shown here is derived from an EMBL/GenBank/DDBJ whole genome shotgun (WGS) entry which is preliminary data.</text>
</comment>